<proteinExistence type="predicted"/>
<accession>A0ABX8SKL5</accession>
<evidence type="ECO:0008006" key="3">
    <source>
        <dbReference type="Google" id="ProtNLM"/>
    </source>
</evidence>
<keyword evidence="2" id="KW-1185">Reference proteome</keyword>
<evidence type="ECO:0000313" key="1">
    <source>
        <dbReference type="EMBL" id="QXT63881.1"/>
    </source>
</evidence>
<dbReference type="RefSeq" id="WP_219083808.1">
    <property type="nucleotide sequence ID" value="NZ_CP079216.1"/>
</dbReference>
<name>A0ABX8SKL5_9ACTN</name>
<evidence type="ECO:0000313" key="2">
    <source>
        <dbReference type="Proteomes" id="UP000824504"/>
    </source>
</evidence>
<organism evidence="1 2">
    <name type="scientific">Tessaracoccus palaemonis</name>
    <dbReference type="NCBI Taxonomy" id="2829499"/>
    <lineage>
        <taxon>Bacteria</taxon>
        <taxon>Bacillati</taxon>
        <taxon>Actinomycetota</taxon>
        <taxon>Actinomycetes</taxon>
        <taxon>Propionibacteriales</taxon>
        <taxon>Propionibacteriaceae</taxon>
        <taxon>Tessaracoccus</taxon>
    </lineage>
</organism>
<dbReference type="Proteomes" id="UP000824504">
    <property type="component" value="Chromosome"/>
</dbReference>
<gene>
    <name evidence="1" type="ORF">KDB89_05295</name>
</gene>
<reference evidence="1 2" key="1">
    <citation type="submission" date="2021-07" db="EMBL/GenBank/DDBJ databases">
        <title>complete genome sequencing of Tessaracoccus sp.J1M15.</title>
        <authorList>
            <person name="Bae J.-W."/>
            <person name="Kim D.-y."/>
        </authorList>
    </citation>
    <scope>NUCLEOTIDE SEQUENCE [LARGE SCALE GENOMIC DNA]</scope>
    <source>
        <strain evidence="1 2">J1M15</strain>
    </source>
</reference>
<sequence>MGSYHKPVRRPGDVIEVLSGSGDPADVTALAHDTAHALLSRVRGSSDPQLVEAVIAYADEHGIDDVAELWSGAEADTLPGALWRLYLLRFTVADNPAGAGYRFRSGLMLDTVGQALAGAGNMPTPEEVVDLATEILRGAFSGDFDVALDRASGFARVLAVGSNELAGSDSADSESETRLATGLAKMSQELAEAARLWRADRLD</sequence>
<protein>
    <recommendedName>
        <fullName evidence="3">DNA-directed RNA polymerase subunit beta</fullName>
    </recommendedName>
</protein>
<dbReference type="EMBL" id="CP079216">
    <property type="protein sequence ID" value="QXT63881.1"/>
    <property type="molecule type" value="Genomic_DNA"/>
</dbReference>